<accession>A0A9P9JRS1</accession>
<evidence type="ECO:0000313" key="1">
    <source>
        <dbReference type="EMBL" id="KAH7228477.1"/>
    </source>
</evidence>
<dbReference type="EMBL" id="JAGMUX010000024">
    <property type="protein sequence ID" value="KAH7228477.1"/>
    <property type="molecule type" value="Genomic_DNA"/>
</dbReference>
<protein>
    <submittedName>
        <fullName evidence="1">Uncharacterized protein</fullName>
    </submittedName>
</protein>
<comment type="caution">
    <text evidence="1">The sequence shown here is derived from an EMBL/GenBank/DDBJ whole genome shotgun (WGS) entry which is preliminary data.</text>
</comment>
<dbReference type="Proteomes" id="UP000720189">
    <property type="component" value="Unassembled WGS sequence"/>
</dbReference>
<name>A0A9P9JRS1_FUSRE</name>
<organism evidence="1 2">
    <name type="scientific">Fusarium redolens</name>
    <dbReference type="NCBI Taxonomy" id="48865"/>
    <lineage>
        <taxon>Eukaryota</taxon>
        <taxon>Fungi</taxon>
        <taxon>Dikarya</taxon>
        <taxon>Ascomycota</taxon>
        <taxon>Pezizomycotina</taxon>
        <taxon>Sordariomycetes</taxon>
        <taxon>Hypocreomycetidae</taxon>
        <taxon>Hypocreales</taxon>
        <taxon>Nectriaceae</taxon>
        <taxon>Fusarium</taxon>
        <taxon>Fusarium redolens species complex</taxon>
    </lineage>
</organism>
<gene>
    <name evidence="1" type="ORF">BKA55DRAFT_583768</name>
</gene>
<dbReference type="AlphaFoldDB" id="A0A9P9JRS1"/>
<keyword evidence="2" id="KW-1185">Reference proteome</keyword>
<reference evidence="1" key="1">
    <citation type="journal article" date="2021" name="Nat. Commun.">
        <title>Genetic determinants of endophytism in the Arabidopsis root mycobiome.</title>
        <authorList>
            <person name="Mesny F."/>
            <person name="Miyauchi S."/>
            <person name="Thiergart T."/>
            <person name="Pickel B."/>
            <person name="Atanasova L."/>
            <person name="Karlsson M."/>
            <person name="Huettel B."/>
            <person name="Barry K.W."/>
            <person name="Haridas S."/>
            <person name="Chen C."/>
            <person name="Bauer D."/>
            <person name="Andreopoulos W."/>
            <person name="Pangilinan J."/>
            <person name="LaButti K."/>
            <person name="Riley R."/>
            <person name="Lipzen A."/>
            <person name="Clum A."/>
            <person name="Drula E."/>
            <person name="Henrissat B."/>
            <person name="Kohler A."/>
            <person name="Grigoriev I.V."/>
            <person name="Martin F.M."/>
            <person name="Hacquard S."/>
        </authorList>
    </citation>
    <scope>NUCLEOTIDE SEQUENCE</scope>
    <source>
        <strain evidence="1">MPI-CAGE-AT-0023</strain>
    </source>
</reference>
<evidence type="ECO:0000313" key="2">
    <source>
        <dbReference type="Proteomes" id="UP000720189"/>
    </source>
</evidence>
<sequence>MEALGHRTFSGTCDRLTSAAEQLKSGSASHLAVREDNYGMAVRASEWAIIGCRMFPQL</sequence>
<dbReference type="GeneID" id="70224201"/>
<proteinExistence type="predicted"/>
<dbReference type="RefSeq" id="XP_046042714.1">
    <property type="nucleotide sequence ID" value="XM_046194247.1"/>
</dbReference>
<dbReference type="OrthoDB" id="4998835at2759"/>